<dbReference type="GO" id="GO:0008170">
    <property type="term" value="F:N-methyltransferase activity"/>
    <property type="evidence" value="ECO:0007669"/>
    <property type="project" value="UniProtKB-ARBA"/>
</dbReference>
<dbReference type="GO" id="GO:0008270">
    <property type="term" value="F:zinc ion binding"/>
    <property type="evidence" value="ECO:0007669"/>
    <property type="project" value="UniProtKB-KW"/>
</dbReference>
<dbReference type="VEuPathDB" id="VectorBase:SSCA002378"/>
<dbReference type="GO" id="GO:0005634">
    <property type="term" value="C:nucleus"/>
    <property type="evidence" value="ECO:0007669"/>
    <property type="project" value="TreeGrafter"/>
</dbReference>
<dbReference type="GO" id="GO:0042826">
    <property type="term" value="F:histone deacetylase binding"/>
    <property type="evidence" value="ECO:0007669"/>
    <property type="project" value="TreeGrafter"/>
</dbReference>
<dbReference type="InterPro" id="IPR011990">
    <property type="entry name" value="TPR-like_helical_dom_sf"/>
</dbReference>
<gene>
    <name evidence="7" type="ORF">QR98_0054710</name>
</gene>
<accession>A0A132A7Z7</accession>
<dbReference type="GO" id="GO:0005737">
    <property type="term" value="C:cytoplasm"/>
    <property type="evidence" value="ECO:0007669"/>
    <property type="project" value="TreeGrafter"/>
</dbReference>
<dbReference type="PANTHER" id="PTHR46165:SF2">
    <property type="entry name" value="SET AND MYND DOMAIN-CONTAINING PROTEIN 4"/>
    <property type="match status" value="1"/>
</dbReference>
<evidence type="ECO:0000256" key="3">
    <source>
        <dbReference type="ARBA" id="ARBA00022691"/>
    </source>
</evidence>
<name>A0A132A7Z7_SARSC</name>
<dbReference type="InterPro" id="IPR052097">
    <property type="entry name" value="SET-MYND_domain_protein"/>
</dbReference>
<dbReference type="Gene3D" id="2.170.270.10">
    <property type="entry name" value="SET domain"/>
    <property type="match status" value="1"/>
</dbReference>
<evidence type="ECO:0000256" key="6">
    <source>
        <dbReference type="ARBA" id="ARBA00022833"/>
    </source>
</evidence>
<dbReference type="SUPFAM" id="SSF82199">
    <property type="entry name" value="SET domain"/>
    <property type="match status" value="1"/>
</dbReference>
<dbReference type="GO" id="GO:0008757">
    <property type="term" value="F:S-adenosylmethionine-dependent methyltransferase activity"/>
    <property type="evidence" value="ECO:0007669"/>
    <property type="project" value="UniProtKB-ARBA"/>
</dbReference>
<sequence length="709" mass="83064">MNSTFRNDLMHKLLNDSNYEQLKTNKDRLKYVFENYASYDHIRSIASTNRAQINLKNQKQISTAKNYKMEGDLHLLQLSLESDESIQSQTDQNRSKKNNLIKALKSYTKAILFVPFYEDVLLAAKLYASKCQVHLHLQEYDAALYSVEIAIESLEIYRYDPKCYESLKKYWFLKINCLRFLQKYREALDYLDEIREKDVIDSDLSCTLEKLRSMIERNLTDIINPKFKSIPIEKQKNQIDDNYYNYCLDSRCTILQSPVVGRHFIANDVIYENTIILIERPYSIIIENEYLRKKCSNCFKELGFKFFPCLYCTELIFCDRKCFEETYKLFHRHECGIVSLLKSLTSPAFHVFRMISRLPDPFLAFEIEQNKQNYSIDHYLSEKNQKFVPESSKTLEEKSRAYKMSSLLWDHDSKHSGQTNVHHVVIGIEVACLLDLVHQMNLDSKSIFLDFIAMIVVDIRRIVFNVFGWHEYNQDWSLRGHVANCQCLVGSLINHSCVPNTNWEFQDGWIRFITNRTITKGEEITITYGPNKEIAYDRRQERLNHYFFACHCAICLQDAKRNKSLKCLSCQGPVPFEGAVNQEPLLNGQCLVCFTKYPNFDPSINEYKKCLDQLALIDELVQFSPNRIWLDRAQILSERFVQLATKSNENIVNVLMMLTRIAKICYESNQLPSDRLLMLAEFVDERIPIAQTSFDCGENINGFVSERIA</sequence>
<dbReference type="InterPro" id="IPR002893">
    <property type="entry name" value="Znf_MYND"/>
</dbReference>
<keyword evidence="1" id="KW-0489">Methyltransferase</keyword>
<evidence type="ECO:0000256" key="4">
    <source>
        <dbReference type="ARBA" id="ARBA00022723"/>
    </source>
</evidence>
<dbReference type="EMBL" id="JXLN01011222">
    <property type="protein sequence ID" value="KPM06989.1"/>
    <property type="molecule type" value="Genomic_DNA"/>
</dbReference>
<dbReference type="Gene3D" id="1.25.40.10">
    <property type="entry name" value="Tetratricopeptide repeat domain"/>
    <property type="match status" value="1"/>
</dbReference>
<dbReference type="PANTHER" id="PTHR46165">
    <property type="entry name" value="SET AND MYND DOMAIN-CONTAINING PROTEIN 4"/>
    <property type="match status" value="1"/>
</dbReference>
<keyword evidence="3" id="KW-0949">S-adenosyl-L-methionine</keyword>
<keyword evidence="5" id="KW-0863">Zinc-finger</keyword>
<dbReference type="GO" id="GO:0008276">
    <property type="term" value="F:protein methyltransferase activity"/>
    <property type="evidence" value="ECO:0007669"/>
    <property type="project" value="UniProtKB-ARBA"/>
</dbReference>
<dbReference type="AlphaFoldDB" id="A0A132A7Z7"/>
<evidence type="ECO:0000256" key="2">
    <source>
        <dbReference type="ARBA" id="ARBA00022679"/>
    </source>
</evidence>
<dbReference type="GO" id="GO:0032259">
    <property type="term" value="P:methylation"/>
    <property type="evidence" value="ECO:0007669"/>
    <property type="project" value="UniProtKB-KW"/>
</dbReference>
<dbReference type="PROSITE" id="PS50280">
    <property type="entry name" value="SET"/>
    <property type="match status" value="1"/>
</dbReference>
<dbReference type="Gene3D" id="6.10.140.2220">
    <property type="match status" value="1"/>
</dbReference>
<protein>
    <submittedName>
        <fullName evidence="7">SET domain-containing protein</fullName>
    </submittedName>
</protein>
<evidence type="ECO:0000256" key="5">
    <source>
        <dbReference type="ARBA" id="ARBA00022771"/>
    </source>
</evidence>
<keyword evidence="4" id="KW-0479">Metal-binding</keyword>
<reference evidence="7 8" key="1">
    <citation type="journal article" date="2015" name="Parasit. Vectors">
        <title>Draft genome of the scabies mite.</title>
        <authorList>
            <person name="Rider S.D.Jr."/>
            <person name="Morgan M.S."/>
            <person name="Arlian L.G."/>
        </authorList>
    </citation>
    <scope>NUCLEOTIDE SEQUENCE [LARGE SCALE GENOMIC DNA]</scope>
    <source>
        <strain evidence="7">Arlian Lab</strain>
    </source>
</reference>
<dbReference type="Gene3D" id="1.10.220.160">
    <property type="match status" value="1"/>
</dbReference>
<dbReference type="CDD" id="cd20071">
    <property type="entry name" value="SET_SMYD"/>
    <property type="match status" value="1"/>
</dbReference>
<comment type="caution">
    <text evidence="7">The sequence shown here is derived from an EMBL/GenBank/DDBJ whole genome shotgun (WGS) entry which is preliminary data.</text>
</comment>
<dbReference type="SUPFAM" id="SSF48452">
    <property type="entry name" value="TPR-like"/>
    <property type="match status" value="1"/>
</dbReference>
<dbReference type="InterPro" id="IPR001214">
    <property type="entry name" value="SET_dom"/>
</dbReference>
<evidence type="ECO:0000313" key="7">
    <source>
        <dbReference type="EMBL" id="KPM06989.1"/>
    </source>
</evidence>
<organism evidence="7 8">
    <name type="scientific">Sarcoptes scabiei</name>
    <name type="common">Itch mite</name>
    <name type="synonym">Acarus scabiei</name>
    <dbReference type="NCBI Taxonomy" id="52283"/>
    <lineage>
        <taxon>Eukaryota</taxon>
        <taxon>Metazoa</taxon>
        <taxon>Ecdysozoa</taxon>
        <taxon>Arthropoda</taxon>
        <taxon>Chelicerata</taxon>
        <taxon>Arachnida</taxon>
        <taxon>Acari</taxon>
        <taxon>Acariformes</taxon>
        <taxon>Sarcoptiformes</taxon>
        <taxon>Astigmata</taxon>
        <taxon>Psoroptidia</taxon>
        <taxon>Sarcoptoidea</taxon>
        <taxon>Sarcoptidae</taxon>
        <taxon>Sarcoptinae</taxon>
        <taxon>Sarcoptes</taxon>
    </lineage>
</organism>
<dbReference type="Pfam" id="PF00856">
    <property type="entry name" value="SET"/>
    <property type="match status" value="1"/>
</dbReference>
<dbReference type="Proteomes" id="UP000616769">
    <property type="component" value="Unassembled WGS sequence"/>
</dbReference>
<keyword evidence="2" id="KW-0808">Transferase</keyword>
<proteinExistence type="predicted"/>
<dbReference type="InterPro" id="IPR046341">
    <property type="entry name" value="SET_dom_sf"/>
</dbReference>
<keyword evidence="6" id="KW-0862">Zinc</keyword>
<dbReference type="OrthoDB" id="6510219at2759"/>
<dbReference type="PROSITE" id="PS01360">
    <property type="entry name" value="ZF_MYND_1"/>
    <property type="match status" value="1"/>
</dbReference>
<evidence type="ECO:0000256" key="1">
    <source>
        <dbReference type="ARBA" id="ARBA00022603"/>
    </source>
</evidence>
<dbReference type="SUPFAM" id="SSF144232">
    <property type="entry name" value="HIT/MYND zinc finger-like"/>
    <property type="match status" value="1"/>
</dbReference>
<evidence type="ECO:0000313" key="8">
    <source>
        <dbReference type="Proteomes" id="UP000616769"/>
    </source>
</evidence>